<evidence type="ECO:0000313" key="1">
    <source>
        <dbReference type="EMBL" id="GAA5173339.1"/>
    </source>
</evidence>
<evidence type="ECO:0000313" key="2">
    <source>
        <dbReference type="Proteomes" id="UP001500074"/>
    </source>
</evidence>
<protein>
    <recommendedName>
        <fullName evidence="3">Preprotein translocase subunit YajC</fullName>
    </recommendedName>
</protein>
<dbReference type="EMBL" id="BAABKI010000013">
    <property type="protein sequence ID" value="GAA5173339.1"/>
    <property type="molecule type" value="Genomic_DNA"/>
</dbReference>
<dbReference type="RefSeq" id="WP_035575156.1">
    <property type="nucleotide sequence ID" value="NZ_BAABKI010000013.1"/>
</dbReference>
<proteinExistence type="predicted"/>
<dbReference type="Proteomes" id="UP001500074">
    <property type="component" value="Unassembled WGS sequence"/>
</dbReference>
<sequence length="174" mass="19722">MTFWLILAVTMLAIISPAVWLRPSRREHRIAALRQAAREAGVAVGFSKSPLHMAPADLASYRWRYPQTRPGPRCVLVREAHASTQLKPYGTNWRWRIEPLRRLPAEADQRLQQLLALLPEDALVLESTRDHLWLWWGESLDAAAFSDIERSMARLRDALEGDEASRGAPNVPPG</sequence>
<keyword evidence="2" id="KW-1185">Reference proteome</keyword>
<comment type="caution">
    <text evidence="1">The sequence shown here is derived from an EMBL/GenBank/DDBJ whole genome shotgun (WGS) entry which is preliminary data.</text>
</comment>
<organism evidence="1 2">
    <name type="scientific">Modicisalibacter zincidurans</name>
    <dbReference type="NCBI Taxonomy" id="1178777"/>
    <lineage>
        <taxon>Bacteria</taxon>
        <taxon>Pseudomonadati</taxon>
        <taxon>Pseudomonadota</taxon>
        <taxon>Gammaproteobacteria</taxon>
        <taxon>Oceanospirillales</taxon>
        <taxon>Halomonadaceae</taxon>
        <taxon>Modicisalibacter</taxon>
    </lineage>
</organism>
<evidence type="ECO:0008006" key="3">
    <source>
        <dbReference type="Google" id="ProtNLM"/>
    </source>
</evidence>
<reference evidence="2" key="1">
    <citation type="journal article" date="2019" name="Int. J. Syst. Evol. Microbiol.">
        <title>The Global Catalogue of Microorganisms (GCM) 10K type strain sequencing project: providing services to taxonomists for standard genome sequencing and annotation.</title>
        <authorList>
            <consortium name="The Broad Institute Genomics Platform"/>
            <consortium name="The Broad Institute Genome Sequencing Center for Infectious Disease"/>
            <person name="Wu L."/>
            <person name="Ma J."/>
        </authorList>
    </citation>
    <scope>NUCLEOTIDE SEQUENCE [LARGE SCALE GENOMIC DNA]</scope>
    <source>
        <strain evidence="2">JCM 18472</strain>
    </source>
</reference>
<name>A0ABP9R931_9GAMM</name>
<accession>A0ABP9R931</accession>
<gene>
    <name evidence="1" type="ORF">GCM10023342_11650</name>
</gene>